<dbReference type="Pfam" id="PF01585">
    <property type="entry name" value="G-patch"/>
    <property type="match status" value="1"/>
</dbReference>
<dbReference type="PROSITE" id="PS50006">
    <property type="entry name" value="FHA_DOMAIN"/>
    <property type="match status" value="1"/>
</dbReference>
<feature type="domain" description="G-patch" evidence="3">
    <location>
        <begin position="311"/>
        <end position="365"/>
    </location>
</feature>
<dbReference type="Proteomes" id="UP000813824">
    <property type="component" value="Unassembled WGS sequence"/>
</dbReference>
<feature type="compositionally biased region" description="Low complexity" evidence="1">
    <location>
        <begin position="247"/>
        <end position="256"/>
    </location>
</feature>
<dbReference type="InterPro" id="IPR000467">
    <property type="entry name" value="G_patch_dom"/>
</dbReference>
<evidence type="ECO:0008006" key="6">
    <source>
        <dbReference type="Google" id="ProtNLM"/>
    </source>
</evidence>
<name>A0A8K0XPB3_9AGAR</name>
<dbReference type="GO" id="GO:0003676">
    <property type="term" value="F:nucleic acid binding"/>
    <property type="evidence" value="ECO:0007669"/>
    <property type="project" value="InterPro"/>
</dbReference>
<evidence type="ECO:0000256" key="1">
    <source>
        <dbReference type="SAM" id="MobiDB-lite"/>
    </source>
</evidence>
<evidence type="ECO:0000259" key="2">
    <source>
        <dbReference type="PROSITE" id="PS50006"/>
    </source>
</evidence>
<evidence type="ECO:0000313" key="4">
    <source>
        <dbReference type="EMBL" id="KAH8100089.1"/>
    </source>
</evidence>
<reference evidence="4" key="1">
    <citation type="journal article" date="2021" name="New Phytol.">
        <title>Evolutionary innovations through gain and loss of genes in the ectomycorrhizal Boletales.</title>
        <authorList>
            <person name="Wu G."/>
            <person name="Miyauchi S."/>
            <person name="Morin E."/>
            <person name="Kuo A."/>
            <person name="Drula E."/>
            <person name="Varga T."/>
            <person name="Kohler A."/>
            <person name="Feng B."/>
            <person name="Cao Y."/>
            <person name="Lipzen A."/>
            <person name="Daum C."/>
            <person name="Hundley H."/>
            <person name="Pangilinan J."/>
            <person name="Johnson J."/>
            <person name="Barry K."/>
            <person name="LaButti K."/>
            <person name="Ng V."/>
            <person name="Ahrendt S."/>
            <person name="Min B."/>
            <person name="Choi I.G."/>
            <person name="Park H."/>
            <person name="Plett J.M."/>
            <person name="Magnuson J."/>
            <person name="Spatafora J.W."/>
            <person name="Nagy L.G."/>
            <person name="Henrissat B."/>
            <person name="Grigoriev I.V."/>
            <person name="Yang Z.L."/>
            <person name="Xu J."/>
            <person name="Martin F.M."/>
        </authorList>
    </citation>
    <scope>NUCLEOTIDE SEQUENCE</scope>
    <source>
        <strain evidence="4">KKN 215</strain>
    </source>
</reference>
<feature type="domain" description="FHA" evidence="2">
    <location>
        <begin position="75"/>
        <end position="132"/>
    </location>
</feature>
<sequence>MEEGELPDHRLTVPEVQYDPSLEWPGDSAGPSTNAALTNCNTPSTPTSSFRLLVHQSAVIPKSHTIAIFDGYSEVQIGRDAPSAAETTPRLRLKEMEVSKVHASVYWDKDRHKWAVVDMGSKHGTFHLSHRYATNWRSDPRGTRLSPPRVASIPFILEHGDTLSIGNTAFTVHIHEDGVPCASCSPSGGDEILLFDHLRSKKRKRADSALVMSHVPRIPATDPKRAMHLLKRNLLSRHEPTAPPPSSVSVSSPAAPYVDRSARRRALHSDTPDPPPARLRKSIPTPITTPPPLRPTPTTEPVSAPSAPLPSTNIGHKLLMKQGWQPGTALGASDSADTERGSVALIEPLDVSGNVKRTGLGMSVASPAPVPLAGRSDGAGWKEEAKFRRWASIGIDELRK</sequence>
<accession>A0A8K0XPB3</accession>
<dbReference type="OrthoDB" id="21470at2759"/>
<protein>
    <recommendedName>
        <fullName evidence="6">Angiogenic factor with G patch and FHA domains 1</fullName>
    </recommendedName>
</protein>
<comment type="caution">
    <text evidence="4">The sequence shown here is derived from an EMBL/GenBank/DDBJ whole genome shotgun (WGS) entry which is preliminary data.</text>
</comment>
<gene>
    <name evidence="4" type="ORF">BXZ70DRAFT_1025278</name>
</gene>
<organism evidence="4 5">
    <name type="scientific">Cristinia sonorae</name>
    <dbReference type="NCBI Taxonomy" id="1940300"/>
    <lineage>
        <taxon>Eukaryota</taxon>
        <taxon>Fungi</taxon>
        <taxon>Dikarya</taxon>
        <taxon>Basidiomycota</taxon>
        <taxon>Agaricomycotina</taxon>
        <taxon>Agaricomycetes</taxon>
        <taxon>Agaricomycetidae</taxon>
        <taxon>Agaricales</taxon>
        <taxon>Pleurotineae</taxon>
        <taxon>Stephanosporaceae</taxon>
        <taxon>Cristinia</taxon>
    </lineage>
</organism>
<feature type="region of interest" description="Disordered" evidence="1">
    <location>
        <begin position="237"/>
        <end position="308"/>
    </location>
</feature>
<dbReference type="InterPro" id="IPR008984">
    <property type="entry name" value="SMAD_FHA_dom_sf"/>
</dbReference>
<dbReference type="EMBL" id="JAEVFJ010000017">
    <property type="protein sequence ID" value="KAH8100089.1"/>
    <property type="molecule type" value="Genomic_DNA"/>
</dbReference>
<dbReference type="PANTHER" id="PTHR23106:SF24">
    <property type="entry name" value="ANGIOGENIC FACTOR WITH G PATCH AND FHA DOMAINS 1"/>
    <property type="match status" value="1"/>
</dbReference>
<dbReference type="PANTHER" id="PTHR23106">
    <property type="entry name" value="ANGIOGENIC FACTOR WITH G PATCH AND FHA DOMAINS 1"/>
    <property type="match status" value="1"/>
</dbReference>
<dbReference type="Gene3D" id="2.60.200.20">
    <property type="match status" value="1"/>
</dbReference>
<evidence type="ECO:0000259" key="3">
    <source>
        <dbReference type="PROSITE" id="PS50174"/>
    </source>
</evidence>
<dbReference type="Pfam" id="PF00498">
    <property type="entry name" value="FHA"/>
    <property type="match status" value="1"/>
</dbReference>
<dbReference type="AlphaFoldDB" id="A0A8K0XPB3"/>
<dbReference type="SUPFAM" id="SSF49879">
    <property type="entry name" value="SMAD/FHA domain"/>
    <property type="match status" value="1"/>
</dbReference>
<keyword evidence="5" id="KW-1185">Reference proteome</keyword>
<dbReference type="SMART" id="SM00443">
    <property type="entry name" value="G_patch"/>
    <property type="match status" value="1"/>
</dbReference>
<evidence type="ECO:0000313" key="5">
    <source>
        <dbReference type="Proteomes" id="UP000813824"/>
    </source>
</evidence>
<dbReference type="PROSITE" id="PS50174">
    <property type="entry name" value="G_PATCH"/>
    <property type="match status" value="1"/>
</dbReference>
<dbReference type="InterPro" id="IPR000253">
    <property type="entry name" value="FHA_dom"/>
</dbReference>
<dbReference type="InterPro" id="IPR053027">
    <property type="entry name" value="AGGF1"/>
</dbReference>
<proteinExistence type="predicted"/>